<feature type="transmembrane region" description="Helical" evidence="1">
    <location>
        <begin position="162"/>
        <end position="181"/>
    </location>
</feature>
<dbReference type="EMBL" id="SLXQ01000032">
    <property type="protein sequence ID" value="TCP39175.1"/>
    <property type="molecule type" value="Genomic_DNA"/>
</dbReference>
<dbReference type="AlphaFoldDB" id="A0A4R2PY38"/>
<evidence type="ECO:0000313" key="4">
    <source>
        <dbReference type="Proteomes" id="UP000294911"/>
    </source>
</evidence>
<feature type="transmembrane region" description="Helical" evidence="1">
    <location>
        <begin position="106"/>
        <end position="128"/>
    </location>
</feature>
<feature type="transmembrane region" description="Helical" evidence="1">
    <location>
        <begin position="135"/>
        <end position="156"/>
    </location>
</feature>
<feature type="transmembrane region" description="Helical" evidence="1">
    <location>
        <begin position="59"/>
        <end position="78"/>
    </location>
</feature>
<feature type="domain" description="DUF112" evidence="2">
    <location>
        <begin position="17"/>
        <end position="434"/>
    </location>
</feature>
<evidence type="ECO:0000313" key="3">
    <source>
        <dbReference type="EMBL" id="TCP39175.1"/>
    </source>
</evidence>
<proteinExistence type="predicted"/>
<organism evidence="3 4">
    <name type="scientific">Tamaricihabitans halophyticus</name>
    <dbReference type="NCBI Taxonomy" id="1262583"/>
    <lineage>
        <taxon>Bacteria</taxon>
        <taxon>Bacillati</taxon>
        <taxon>Actinomycetota</taxon>
        <taxon>Actinomycetes</taxon>
        <taxon>Pseudonocardiales</taxon>
        <taxon>Pseudonocardiaceae</taxon>
        <taxon>Tamaricihabitans</taxon>
    </lineage>
</organism>
<gene>
    <name evidence="3" type="ORF">EV191_13215</name>
</gene>
<dbReference type="RefSeq" id="WP_132881384.1">
    <property type="nucleotide sequence ID" value="NZ_SLXQ01000032.1"/>
</dbReference>
<keyword evidence="1" id="KW-0812">Transmembrane</keyword>
<dbReference type="PANTHER" id="PTHR35342">
    <property type="entry name" value="TRICARBOXYLIC TRANSPORT PROTEIN"/>
    <property type="match status" value="1"/>
</dbReference>
<accession>A0A4R2PY38</accession>
<reference evidence="3 4" key="1">
    <citation type="submission" date="2019-03" db="EMBL/GenBank/DDBJ databases">
        <title>Genomic Encyclopedia of Type Strains, Phase IV (KMG-IV): sequencing the most valuable type-strain genomes for metagenomic binning, comparative biology and taxonomic classification.</title>
        <authorList>
            <person name="Goeker M."/>
        </authorList>
    </citation>
    <scope>NUCLEOTIDE SEQUENCE [LARGE SCALE GENOMIC DNA]</scope>
    <source>
        <strain evidence="3 4">DSM 45765</strain>
    </source>
</reference>
<feature type="transmembrane region" description="Helical" evidence="1">
    <location>
        <begin position="351"/>
        <end position="372"/>
    </location>
</feature>
<name>A0A4R2PY38_9PSEU</name>
<protein>
    <submittedName>
        <fullName evidence="3">Putative tricarboxylic transport membrane protein</fullName>
    </submittedName>
</protein>
<keyword evidence="4" id="KW-1185">Reference proteome</keyword>
<dbReference type="Pfam" id="PF01970">
    <property type="entry name" value="TctA"/>
    <property type="match status" value="1"/>
</dbReference>
<feature type="transmembrane region" description="Helical" evidence="1">
    <location>
        <begin position="33"/>
        <end position="52"/>
    </location>
</feature>
<comment type="caution">
    <text evidence="3">The sequence shown here is derived from an EMBL/GenBank/DDBJ whole genome shotgun (WGS) entry which is preliminary data.</text>
</comment>
<evidence type="ECO:0000259" key="2">
    <source>
        <dbReference type="Pfam" id="PF01970"/>
    </source>
</evidence>
<sequence>MSNWMEGLAAAFSPLSLLLMAVGVVLGMFVGAIPGFSATMGIAVLLPFTFALDPVPGLMLLLGLYGSALYSGAIPAILLRIPGTPGAAATVIDAGPMAARGEAGKALSISLVCSVIGGVIGVVLLAMLAPVMADFALSFGSAEYFMLAVFALAVIVSLSDGAVLKGALSALIGLSLAFIGLDPIQAYARYDFGMPQLLSGVSFIPVLIGLFGVAEALVQYERMHRGREKPATAGSFGLSGKEWRALAPATWWSSLSGFLVGVAPGAGGTVASFLAYDHTKRFAHDKSRFGKGDPRGVASAEAANNASIAGGIAPMLTLGVPGDAATALLIGALTVQGIQPGPRLFSSSPDLVYGLFVGLVVIYLLTLLAGLLGTRLWGSVLKVPPNIMWPVVIVLSVLGAYALRYNVFDIAVMVVAGVVGYLMLKGGIPVIPLVVGLVLGPIAESGLRRALIINDGSFSFVLQPVSLTLLVLTLVAIALPVVRAARARNAARQGKVARQPVDHS</sequence>
<evidence type="ECO:0000256" key="1">
    <source>
        <dbReference type="SAM" id="Phobius"/>
    </source>
</evidence>
<dbReference type="PANTHER" id="PTHR35342:SF5">
    <property type="entry name" value="TRICARBOXYLIC TRANSPORT PROTEIN"/>
    <property type="match status" value="1"/>
</dbReference>
<keyword evidence="1" id="KW-0472">Membrane</keyword>
<dbReference type="Proteomes" id="UP000294911">
    <property type="component" value="Unassembled WGS sequence"/>
</dbReference>
<feature type="transmembrane region" description="Helical" evidence="1">
    <location>
        <begin position="251"/>
        <end position="276"/>
    </location>
</feature>
<feature type="transmembrane region" description="Helical" evidence="1">
    <location>
        <begin position="387"/>
        <end position="403"/>
    </location>
</feature>
<dbReference type="OrthoDB" id="9781349at2"/>
<keyword evidence="1" id="KW-1133">Transmembrane helix</keyword>
<feature type="transmembrane region" description="Helical" evidence="1">
    <location>
        <begin position="193"/>
        <end position="214"/>
    </location>
</feature>
<dbReference type="InterPro" id="IPR002823">
    <property type="entry name" value="DUF112_TM"/>
</dbReference>
<feature type="transmembrane region" description="Helical" evidence="1">
    <location>
        <begin position="460"/>
        <end position="482"/>
    </location>
</feature>
<feature type="transmembrane region" description="Helical" evidence="1">
    <location>
        <begin position="410"/>
        <end position="440"/>
    </location>
</feature>